<comment type="caution">
    <text evidence="2">The sequence shown here is derived from an EMBL/GenBank/DDBJ whole genome shotgun (WGS) entry which is preliminary data.</text>
</comment>
<dbReference type="Proteomes" id="UP000436088">
    <property type="component" value="Unassembled WGS sequence"/>
</dbReference>
<evidence type="ECO:0000313" key="2">
    <source>
        <dbReference type="EMBL" id="KAE8655792.1"/>
    </source>
</evidence>
<name>A0A6A2WCC2_HIBSY</name>
<organism evidence="2 3">
    <name type="scientific">Hibiscus syriacus</name>
    <name type="common">Rose of Sharon</name>
    <dbReference type="NCBI Taxonomy" id="106335"/>
    <lineage>
        <taxon>Eukaryota</taxon>
        <taxon>Viridiplantae</taxon>
        <taxon>Streptophyta</taxon>
        <taxon>Embryophyta</taxon>
        <taxon>Tracheophyta</taxon>
        <taxon>Spermatophyta</taxon>
        <taxon>Magnoliopsida</taxon>
        <taxon>eudicotyledons</taxon>
        <taxon>Gunneridae</taxon>
        <taxon>Pentapetalae</taxon>
        <taxon>rosids</taxon>
        <taxon>malvids</taxon>
        <taxon>Malvales</taxon>
        <taxon>Malvaceae</taxon>
        <taxon>Malvoideae</taxon>
        <taxon>Hibiscus</taxon>
    </lineage>
</organism>
<feature type="region of interest" description="Disordered" evidence="1">
    <location>
        <begin position="1"/>
        <end position="36"/>
    </location>
</feature>
<dbReference type="EMBL" id="VEPZ02001775">
    <property type="protein sequence ID" value="KAE8655792.1"/>
    <property type="molecule type" value="Genomic_DNA"/>
</dbReference>
<dbReference type="PANTHER" id="PTHR46445">
    <property type="entry name" value="RNA POLYMERASE II DEGRADATION FACTOR-LIKE PROTEIN (DUF1296)"/>
    <property type="match status" value="1"/>
</dbReference>
<reference evidence="2" key="1">
    <citation type="submission" date="2019-09" db="EMBL/GenBank/DDBJ databases">
        <title>Draft genome information of white flower Hibiscus syriacus.</title>
        <authorList>
            <person name="Kim Y.-M."/>
        </authorList>
    </citation>
    <scope>NUCLEOTIDE SEQUENCE [LARGE SCALE GENOMIC DNA]</scope>
    <source>
        <strain evidence="2">YM2019G1</strain>
    </source>
</reference>
<accession>A0A6A2WCC2</accession>
<feature type="region of interest" description="Disordered" evidence="1">
    <location>
        <begin position="216"/>
        <end position="297"/>
    </location>
</feature>
<evidence type="ECO:0000256" key="1">
    <source>
        <dbReference type="SAM" id="MobiDB-lite"/>
    </source>
</evidence>
<gene>
    <name evidence="2" type="ORF">F3Y22_tig00117017pilonHSYRG00375</name>
</gene>
<feature type="region of interest" description="Disordered" evidence="1">
    <location>
        <begin position="99"/>
        <end position="119"/>
    </location>
</feature>
<proteinExistence type="predicted"/>
<dbReference type="PANTHER" id="PTHR46445:SF7">
    <property type="entry name" value="GBF-INTERACTING PROTEIN 1 N-TERMINAL DOMAIN-CONTAINING PROTEIN"/>
    <property type="match status" value="1"/>
</dbReference>
<feature type="compositionally biased region" description="Basic and acidic residues" evidence="1">
    <location>
        <begin position="19"/>
        <end position="28"/>
    </location>
</feature>
<feature type="compositionally biased region" description="Basic and acidic residues" evidence="1">
    <location>
        <begin position="244"/>
        <end position="263"/>
    </location>
</feature>
<feature type="compositionally biased region" description="Low complexity" evidence="1">
    <location>
        <begin position="278"/>
        <end position="293"/>
    </location>
</feature>
<keyword evidence="3" id="KW-1185">Reference proteome</keyword>
<sequence>MKETQEPKTRANGHASHCGVRDVSEHSFGRNRSTLNSSNELGKAAYKKENDSVAYMPYSASSKLHSTGQILNVQLYPQRLGGTSEHVAMADIVRLGRPKSKGSQMPCETPYSPQDAVPPHSTIYQMKQFLATSDSKLGTDQDSHSSDLNMISESVKKSDQHGFDNEWTVNGSMIGSGDGTMYSNQSDVRINKANMSSNFWSDSILVSESNVGRKNLSPNHVSSAQVSNKQIFTSDSGKTSEYNEDLRKDTSSPDYDYLRKDTSSPDSYEQIYQRLEGSNASPPNSSAPLSNDATKAASSVSVNLQHLSLGKEEGAATPKENNCGVVLPDYFQALSVNCSHLSFGTYKSGKSTALPQPQTSSSLTNKLEEILMSSNGCSTSMHLNSRNLSELRKLDIPDAATLGNDYVSHASILGSSFKNVEQSSSSFVIDPNARNLPTMPQSHSNSMPSDILAPAIQSIEARDSAAYLTSPSFSSRCIGSASSIKNPTVSMSQISAKAGVECDMLLIGAVLSAFQSFGHNFGYGRIFSCKSSVGTSLQDNRYSVRRQEHLYAYAYAQSDYPTAPQCHTYTPSALRQAFPVPDGNVFCESHTDRKYDLRHCGSASMSSSLPWSSSKLAYDDFLRSQYGNSGANFNLPHQNDGSATWGYGHGSRTISTIPDNANYSLHGRNHQLAGFQHSQQLHGALGYSGVYSSHAAMATEQQQRNFRNMILNASQGPLSRQISSSMAA</sequence>
<evidence type="ECO:0000313" key="3">
    <source>
        <dbReference type="Proteomes" id="UP000436088"/>
    </source>
</evidence>
<dbReference type="AlphaFoldDB" id="A0A6A2WCC2"/>
<feature type="compositionally biased region" description="Polar residues" evidence="1">
    <location>
        <begin position="216"/>
        <end position="240"/>
    </location>
</feature>
<protein>
    <submittedName>
        <fullName evidence="2">Magnesium transporter CorA family protein</fullName>
    </submittedName>
</protein>